<reference evidence="7" key="1">
    <citation type="submission" date="2016-06" db="EMBL/GenBank/DDBJ databases">
        <authorList>
            <person name="Varghese N."/>
        </authorList>
    </citation>
    <scope>NUCLEOTIDE SEQUENCE [LARGE SCALE GENOMIC DNA]</scope>
    <source>
        <strain evidence="7">DSM 43171</strain>
    </source>
</reference>
<dbReference type="InterPro" id="IPR040771">
    <property type="entry name" value="TLP1_add_C"/>
</dbReference>
<keyword evidence="2 6" id="KW-0808">Transferase</keyword>
<evidence type="ECO:0000256" key="2">
    <source>
        <dbReference type="ARBA" id="ARBA00022679"/>
    </source>
</evidence>
<feature type="region of interest" description="Disordered" evidence="4">
    <location>
        <begin position="130"/>
        <end position="156"/>
    </location>
</feature>
<evidence type="ECO:0000259" key="5">
    <source>
        <dbReference type="Pfam" id="PF18313"/>
    </source>
</evidence>
<dbReference type="STRING" id="47864.GA0070560_10997"/>
<evidence type="ECO:0000313" key="7">
    <source>
        <dbReference type="Proteomes" id="UP000199408"/>
    </source>
</evidence>
<comment type="similarity">
    <text evidence="1">Belongs to the thiolase-like superfamily. Thiolase family.</text>
</comment>
<gene>
    <name evidence="6" type="ORF">GA0070560_10997</name>
</gene>
<dbReference type="PANTHER" id="PTHR18919:SF139">
    <property type="entry name" value="THIOLASE-LIKE PROTEIN TYPE 1 ADDITIONAL C-TERMINAL DOMAIN-CONTAINING PROTEIN"/>
    <property type="match status" value="1"/>
</dbReference>
<proteinExistence type="inferred from homology"/>
<name>A0A1C5IAB9_9ACTN</name>
<feature type="domain" description="Thiolase-like protein type 1 additional C-terminal" evidence="5">
    <location>
        <begin position="422"/>
        <end position="502"/>
    </location>
</feature>
<sequence>MTGPAGVDPAAAVLIGVGQAAHRDRATATPAAVLIRTAAHRALDDTGAAEAVRARLRTVGVAHCLSWSATDPAATLAAALGAPAGRTLSTHPGGTAPLDLLHHTAAAIRAGDDQVTLLAGGEGIRALRAGLADDPDTPDVPGAPQVLGTDRAPSHPAEERAGLYQPLNYYPLFENAIRAAGGWPGLRAADAPGVVPVAEHTRWLGDLWARFAQVGAANPYGCVDGDPPDADRITTPGPANRPVAHPYPKLLTANIAVDQAAAVLVCSAGTAAALGVPRDRWVFVAAGAGATDHWHVGERAHLHRSPAIAAAGRAVLATVGRGVDDLAHLDLYSCFPSAVQVAAAELGVDLDRRTPTVTGGLTFAGGPASSYTFHALAELAGRLRAGAPGDAALATAVGWFLTKHAVTVLTAAPPRTPFRYADVQAEVDATPRRRLADGHRGEATVESWTATYDRDGGPSAAYASCLLPDGARAIAGSTDPDTVTAVAQADPIGARVRLDGDGAFTI</sequence>
<dbReference type="AlphaFoldDB" id="A0A1C5IAB9"/>
<keyword evidence="3" id="KW-0012">Acyltransferase</keyword>
<dbReference type="Proteomes" id="UP000199408">
    <property type="component" value="Unassembled WGS sequence"/>
</dbReference>
<evidence type="ECO:0000313" key="6">
    <source>
        <dbReference type="EMBL" id="SCG55095.1"/>
    </source>
</evidence>
<dbReference type="InterPro" id="IPR016039">
    <property type="entry name" value="Thiolase-like"/>
</dbReference>
<dbReference type="Gene3D" id="2.40.50.840">
    <property type="match status" value="1"/>
</dbReference>
<dbReference type="RefSeq" id="WP_091296775.1">
    <property type="nucleotide sequence ID" value="NZ_FMDN01000009.1"/>
</dbReference>
<dbReference type="SUPFAM" id="SSF53901">
    <property type="entry name" value="Thiolase-like"/>
    <property type="match status" value="1"/>
</dbReference>
<organism evidence="6 7">
    <name type="scientific">Micromonospora halophytica</name>
    <dbReference type="NCBI Taxonomy" id="47864"/>
    <lineage>
        <taxon>Bacteria</taxon>
        <taxon>Bacillati</taxon>
        <taxon>Actinomycetota</taxon>
        <taxon>Actinomycetes</taxon>
        <taxon>Micromonosporales</taxon>
        <taxon>Micromonosporaceae</taxon>
        <taxon>Micromonospora</taxon>
    </lineage>
</organism>
<dbReference type="GO" id="GO:0016746">
    <property type="term" value="F:acyltransferase activity"/>
    <property type="evidence" value="ECO:0007669"/>
    <property type="project" value="UniProtKB-KW"/>
</dbReference>
<keyword evidence="7" id="KW-1185">Reference proteome</keyword>
<evidence type="ECO:0000256" key="1">
    <source>
        <dbReference type="ARBA" id="ARBA00010982"/>
    </source>
</evidence>
<dbReference type="PANTHER" id="PTHR18919">
    <property type="entry name" value="ACETYL-COA C-ACYLTRANSFERASE"/>
    <property type="match status" value="1"/>
</dbReference>
<evidence type="ECO:0000256" key="4">
    <source>
        <dbReference type="SAM" id="MobiDB-lite"/>
    </source>
</evidence>
<protein>
    <submittedName>
        <fullName evidence="6">Acetyl-CoA C-acetyltransferase</fullName>
    </submittedName>
</protein>
<accession>A0A1C5IAB9</accession>
<dbReference type="Pfam" id="PF18313">
    <property type="entry name" value="TLP1_add_C"/>
    <property type="match status" value="1"/>
</dbReference>
<dbReference type="EMBL" id="FMDN01000009">
    <property type="protein sequence ID" value="SCG55095.1"/>
    <property type="molecule type" value="Genomic_DNA"/>
</dbReference>
<evidence type="ECO:0000256" key="3">
    <source>
        <dbReference type="ARBA" id="ARBA00023315"/>
    </source>
</evidence>
<dbReference type="OrthoDB" id="4470569at2"/>
<dbReference type="Gene3D" id="3.40.47.10">
    <property type="match status" value="1"/>
</dbReference>